<dbReference type="SUPFAM" id="SSF52540">
    <property type="entry name" value="P-loop containing nucleoside triphosphate hydrolases"/>
    <property type="match status" value="2"/>
</dbReference>
<feature type="domain" description="ABC transporter" evidence="9">
    <location>
        <begin position="23"/>
        <end position="258"/>
    </location>
</feature>
<keyword evidence="3" id="KW-0762">Sugar transport</keyword>
<keyword evidence="5" id="KW-0547">Nucleotide-binding</keyword>
<dbReference type="PROSITE" id="PS00211">
    <property type="entry name" value="ABC_TRANSPORTER_1"/>
    <property type="match status" value="1"/>
</dbReference>
<evidence type="ECO:0000256" key="4">
    <source>
        <dbReference type="ARBA" id="ARBA00022737"/>
    </source>
</evidence>
<evidence type="ECO:0000256" key="7">
    <source>
        <dbReference type="ARBA" id="ARBA00022967"/>
    </source>
</evidence>
<gene>
    <name evidence="10" type="ORF">GCM10022197_26810</name>
</gene>
<keyword evidence="1" id="KW-0813">Transport</keyword>
<keyword evidence="6 10" id="KW-0067">ATP-binding</keyword>
<evidence type="ECO:0000313" key="11">
    <source>
        <dbReference type="Proteomes" id="UP001500767"/>
    </source>
</evidence>
<dbReference type="InterPro" id="IPR003593">
    <property type="entry name" value="AAA+_ATPase"/>
</dbReference>
<dbReference type="InterPro" id="IPR003439">
    <property type="entry name" value="ABC_transporter-like_ATP-bd"/>
</dbReference>
<keyword evidence="4" id="KW-0677">Repeat</keyword>
<keyword evidence="11" id="KW-1185">Reference proteome</keyword>
<organism evidence="10 11">
    <name type="scientific">Microlunatus spumicola</name>
    <dbReference type="NCBI Taxonomy" id="81499"/>
    <lineage>
        <taxon>Bacteria</taxon>
        <taxon>Bacillati</taxon>
        <taxon>Actinomycetota</taxon>
        <taxon>Actinomycetes</taxon>
        <taxon>Propionibacteriales</taxon>
        <taxon>Propionibacteriaceae</taxon>
        <taxon>Microlunatus</taxon>
    </lineage>
</organism>
<dbReference type="CDD" id="cd03216">
    <property type="entry name" value="ABC_Carb_Monos_I"/>
    <property type="match status" value="1"/>
</dbReference>
<dbReference type="PANTHER" id="PTHR43790:SF3">
    <property type="entry name" value="D-ALLOSE IMPORT ATP-BINDING PROTEIN ALSA-RELATED"/>
    <property type="match status" value="1"/>
</dbReference>
<dbReference type="InterPro" id="IPR050107">
    <property type="entry name" value="ABC_carbohydrate_import_ATPase"/>
</dbReference>
<dbReference type="RefSeq" id="WP_344742439.1">
    <property type="nucleotide sequence ID" value="NZ_BAAAYR010000004.1"/>
</dbReference>
<evidence type="ECO:0000256" key="5">
    <source>
        <dbReference type="ARBA" id="ARBA00022741"/>
    </source>
</evidence>
<dbReference type="Gene3D" id="3.40.50.300">
    <property type="entry name" value="P-loop containing nucleotide triphosphate hydrolases"/>
    <property type="match status" value="2"/>
</dbReference>
<evidence type="ECO:0000313" key="10">
    <source>
        <dbReference type="EMBL" id="GAA3569178.1"/>
    </source>
</evidence>
<evidence type="ECO:0000256" key="3">
    <source>
        <dbReference type="ARBA" id="ARBA00022597"/>
    </source>
</evidence>
<dbReference type="InterPro" id="IPR027417">
    <property type="entry name" value="P-loop_NTPase"/>
</dbReference>
<dbReference type="PROSITE" id="PS50893">
    <property type="entry name" value="ABC_TRANSPORTER_2"/>
    <property type="match status" value="2"/>
</dbReference>
<comment type="caution">
    <text evidence="10">The sequence shown here is derived from an EMBL/GenBank/DDBJ whole genome shotgun (WGS) entry which is preliminary data.</text>
</comment>
<evidence type="ECO:0000256" key="6">
    <source>
        <dbReference type="ARBA" id="ARBA00022840"/>
    </source>
</evidence>
<keyword evidence="2" id="KW-1003">Cell membrane</keyword>
<dbReference type="GO" id="GO:0005524">
    <property type="term" value="F:ATP binding"/>
    <property type="evidence" value="ECO:0007669"/>
    <property type="project" value="UniProtKB-KW"/>
</dbReference>
<dbReference type="SMART" id="SM00382">
    <property type="entry name" value="AAA"/>
    <property type="match status" value="2"/>
</dbReference>
<feature type="domain" description="ABC transporter" evidence="9">
    <location>
        <begin position="271"/>
        <end position="515"/>
    </location>
</feature>
<evidence type="ECO:0000256" key="2">
    <source>
        <dbReference type="ARBA" id="ARBA00022475"/>
    </source>
</evidence>
<accession>A0ABP6XLP8</accession>
<dbReference type="Proteomes" id="UP001500767">
    <property type="component" value="Unassembled WGS sequence"/>
</dbReference>
<dbReference type="PANTHER" id="PTHR43790">
    <property type="entry name" value="CARBOHYDRATE TRANSPORT ATP-BINDING PROTEIN MG119-RELATED"/>
    <property type="match status" value="1"/>
</dbReference>
<keyword evidence="7" id="KW-1278">Translocase</keyword>
<evidence type="ECO:0000256" key="8">
    <source>
        <dbReference type="ARBA" id="ARBA00023136"/>
    </source>
</evidence>
<proteinExistence type="predicted"/>
<dbReference type="EMBL" id="BAAAYR010000004">
    <property type="protein sequence ID" value="GAA3569178.1"/>
    <property type="molecule type" value="Genomic_DNA"/>
</dbReference>
<dbReference type="InterPro" id="IPR017871">
    <property type="entry name" value="ABC_transporter-like_CS"/>
</dbReference>
<name>A0ABP6XLP8_9ACTN</name>
<evidence type="ECO:0000259" key="9">
    <source>
        <dbReference type="PROSITE" id="PS50893"/>
    </source>
</evidence>
<evidence type="ECO:0000256" key="1">
    <source>
        <dbReference type="ARBA" id="ARBA00022448"/>
    </source>
</evidence>
<keyword evidence="8" id="KW-0472">Membrane</keyword>
<protein>
    <submittedName>
        <fullName evidence="10">Sugar ABC transporter ATP-binding protein</fullName>
    </submittedName>
</protein>
<dbReference type="CDD" id="cd03215">
    <property type="entry name" value="ABC_Carb_Monos_II"/>
    <property type="match status" value="1"/>
</dbReference>
<dbReference type="Pfam" id="PF00005">
    <property type="entry name" value="ABC_tran"/>
    <property type="match status" value="2"/>
</dbReference>
<reference evidence="11" key="1">
    <citation type="journal article" date="2019" name="Int. J. Syst. Evol. Microbiol.">
        <title>The Global Catalogue of Microorganisms (GCM) 10K type strain sequencing project: providing services to taxonomists for standard genome sequencing and annotation.</title>
        <authorList>
            <consortium name="The Broad Institute Genomics Platform"/>
            <consortium name="The Broad Institute Genome Sequencing Center for Infectious Disease"/>
            <person name="Wu L."/>
            <person name="Ma J."/>
        </authorList>
    </citation>
    <scope>NUCLEOTIDE SEQUENCE [LARGE SCALE GENOMIC DNA]</scope>
    <source>
        <strain evidence="11">JCM 16540</strain>
    </source>
</reference>
<sequence>MTEPATHEPGAEMTDQASPEPAIAMIGIEKSFDGVVVLKGVDLEVARGEIHALAGGNGAGKSTLMKILQGVYSKDSGQIVINGHPVELTSIQAAKAAGIGMVFQEFSLVPSLTVAQNIYLGVEPMSGGLIDDREAVRRARRVFVDMGVDVDPRARVSELSTAYWQLTEIAKALAQDAQVLIMDEPTASLARHETEALFELIDRLKARGIAIVYISHRMDEVYRIADRITILRDGSRLLTRPLADITPAQIVEGIVGKEMGAEMAYRDRGHPELGEVLLEAKNLQAPPRVNDVSFTLRAGEIIGLAGLMGSGRTELARVLFGIDALRSGEITVRGRRVDLSSPQRAISSGLALIPEDRREQGLVLDHSVRENLLLPLLDRVQNGVLLSKAKGRTLSDDLIKRFTVKVAHPHRAVRLLSGGNQQKVVLAKWLGTDPDVLILDEPTAGVDIGTKSEILEMIRQLADAGKGVIVISSEYPELLAVSDRILIVRDGTIAAEMPRSEVADEEALQLAVQGVPA</sequence>